<keyword evidence="4" id="KW-1185">Reference proteome</keyword>
<dbReference type="PANTHER" id="PTHR35561">
    <property type="entry name" value="RNA 2',3'-CYCLIC PHOSPHODIESTERASE"/>
    <property type="match status" value="1"/>
</dbReference>
<dbReference type="PANTHER" id="PTHR35561:SF1">
    <property type="entry name" value="RNA 2',3'-CYCLIC PHOSPHODIESTERASE"/>
    <property type="match status" value="1"/>
</dbReference>
<comment type="similarity">
    <text evidence="2">Belongs to the 2H phosphoesterase superfamily. ThpR family.</text>
</comment>
<sequence length="189" mass="20483">MRLFVALPLPEEARDALSDLQTGLRVGRQVGADQFHVTLAFFAEVAPQQLADLDAALEEIRAWPFDVAFSGVDIFGGSKPRLVAAMVRPSPELETLHRAVQGAARLAGLRPERQKFKPHVTLARFGARPPAGLADEVQRYLSDTARAEIPGFVAQGITLTRSTLGGGAPVYDDLAVYPFRPLPDGWADL</sequence>
<dbReference type="EMBL" id="FNYY01000003">
    <property type="protein sequence ID" value="SEJ07699.1"/>
    <property type="molecule type" value="Genomic_DNA"/>
</dbReference>
<dbReference type="SUPFAM" id="SSF55144">
    <property type="entry name" value="LigT-like"/>
    <property type="match status" value="1"/>
</dbReference>
<dbReference type="NCBIfam" id="TIGR02258">
    <property type="entry name" value="2_5_ligase"/>
    <property type="match status" value="1"/>
</dbReference>
<protein>
    <recommendedName>
        <fullName evidence="2">RNA 2',3'-cyclic phosphodiesterase</fullName>
        <shortName evidence="2">RNA 2',3'-CPDase</shortName>
        <ecNumber evidence="2">3.1.4.58</ecNumber>
    </recommendedName>
</protein>
<dbReference type="GO" id="GO:0004113">
    <property type="term" value="F:2',3'-cyclic-nucleotide 3'-phosphodiesterase activity"/>
    <property type="evidence" value="ECO:0007669"/>
    <property type="project" value="InterPro"/>
</dbReference>
<evidence type="ECO:0000313" key="4">
    <source>
        <dbReference type="Proteomes" id="UP000182932"/>
    </source>
</evidence>
<dbReference type="InterPro" id="IPR004175">
    <property type="entry name" value="RNA_CPDase"/>
</dbReference>
<dbReference type="HAMAP" id="MF_01940">
    <property type="entry name" value="RNA_CPDase"/>
    <property type="match status" value="1"/>
</dbReference>
<feature type="short sequence motif" description="HXTX 2" evidence="2">
    <location>
        <begin position="119"/>
        <end position="122"/>
    </location>
</feature>
<gene>
    <name evidence="3" type="ORF">SAMN04487940_103151</name>
</gene>
<organism evidence="3 4">
    <name type="scientific">Marinovum algicola</name>
    <dbReference type="NCBI Taxonomy" id="42444"/>
    <lineage>
        <taxon>Bacteria</taxon>
        <taxon>Pseudomonadati</taxon>
        <taxon>Pseudomonadota</taxon>
        <taxon>Alphaproteobacteria</taxon>
        <taxon>Rhodobacterales</taxon>
        <taxon>Roseobacteraceae</taxon>
        <taxon>Marinovum</taxon>
    </lineage>
</organism>
<dbReference type="GO" id="GO:0016874">
    <property type="term" value="F:ligase activity"/>
    <property type="evidence" value="ECO:0007669"/>
    <property type="project" value="UniProtKB-KW"/>
</dbReference>
<feature type="active site" description="Proton acceptor" evidence="2">
    <location>
        <position position="119"/>
    </location>
</feature>
<dbReference type="Proteomes" id="UP000182932">
    <property type="component" value="Unassembled WGS sequence"/>
</dbReference>
<dbReference type="RefSeq" id="WP_074835608.1">
    <property type="nucleotide sequence ID" value="NZ_FNYY01000003.1"/>
</dbReference>
<dbReference type="GeneID" id="80817511"/>
<dbReference type="AlphaFoldDB" id="A0A975W8D5"/>
<evidence type="ECO:0000256" key="2">
    <source>
        <dbReference type="HAMAP-Rule" id="MF_01940"/>
    </source>
</evidence>
<proteinExistence type="inferred from homology"/>
<dbReference type="GO" id="GO:0008664">
    <property type="term" value="F:RNA 2',3'-cyclic 3'-phosphodiesterase activity"/>
    <property type="evidence" value="ECO:0007669"/>
    <property type="project" value="UniProtKB-EC"/>
</dbReference>
<dbReference type="Pfam" id="PF13563">
    <property type="entry name" value="2_5_RNA_ligase2"/>
    <property type="match status" value="1"/>
</dbReference>
<keyword evidence="1 2" id="KW-0378">Hydrolase</keyword>
<feature type="active site" description="Proton donor" evidence="2">
    <location>
        <position position="36"/>
    </location>
</feature>
<reference evidence="3 4" key="1">
    <citation type="submission" date="2016-10" db="EMBL/GenBank/DDBJ databases">
        <authorList>
            <person name="Varghese N."/>
            <person name="Submissions S."/>
        </authorList>
    </citation>
    <scope>NUCLEOTIDE SEQUENCE [LARGE SCALE GENOMIC DNA]</scope>
    <source>
        <strain evidence="3 4">FF3</strain>
    </source>
</reference>
<name>A0A975W8D5_9RHOB</name>
<keyword evidence="3" id="KW-0436">Ligase</keyword>
<evidence type="ECO:0000313" key="3">
    <source>
        <dbReference type="EMBL" id="SEJ07699.1"/>
    </source>
</evidence>
<dbReference type="Gene3D" id="3.90.1140.10">
    <property type="entry name" value="Cyclic phosphodiesterase"/>
    <property type="match status" value="1"/>
</dbReference>
<comment type="caution">
    <text evidence="3">The sequence shown here is derived from an EMBL/GenBank/DDBJ whole genome shotgun (WGS) entry which is preliminary data.</text>
</comment>
<comment type="catalytic activity">
    <reaction evidence="2">
        <text>a 3'-end 2',3'-cyclophospho-ribonucleotide-RNA + H2O = a 3'-end 2'-phospho-ribonucleotide-RNA + H(+)</text>
        <dbReference type="Rhea" id="RHEA:11828"/>
        <dbReference type="Rhea" id="RHEA-COMP:10464"/>
        <dbReference type="Rhea" id="RHEA-COMP:17353"/>
        <dbReference type="ChEBI" id="CHEBI:15377"/>
        <dbReference type="ChEBI" id="CHEBI:15378"/>
        <dbReference type="ChEBI" id="CHEBI:83064"/>
        <dbReference type="ChEBI" id="CHEBI:173113"/>
        <dbReference type="EC" id="3.1.4.58"/>
    </reaction>
</comment>
<dbReference type="EC" id="3.1.4.58" evidence="2"/>
<dbReference type="InterPro" id="IPR009097">
    <property type="entry name" value="Cyclic_Pdiesterase"/>
</dbReference>
<feature type="short sequence motif" description="HXTX 1" evidence="2">
    <location>
        <begin position="36"/>
        <end position="39"/>
    </location>
</feature>
<comment type="function">
    <text evidence="2">Hydrolyzes RNA 2',3'-cyclic phosphodiester to an RNA 2'-phosphomonoester.</text>
</comment>
<evidence type="ECO:0000256" key="1">
    <source>
        <dbReference type="ARBA" id="ARBA00022801"/>
    </source>
</evidence>
<accession>A0A975W8D5</accession>